<comment type="caution">
    <text evidence="3">The sequence shown here is derived from an EMBL/GenBank/DDBJ whole genome shotgun (WGS) entry which is preliminary data.</text>
</comment>
<keyword evidence="4" id="KW-1185">Reference proteome</keyword>
<evidence type="ECO:0000313" key="4">
    <source>
        <dbReference type="Proteomes" id="UP000623681"/>
    </source>
</evidence>
<name>A0A937FK72_9CLOT</name>
<feature type="transmembrane region" description="Helical" evidence="1">
    <location>
        <begin position="118"/>
        <end position="139"/>
    </location>
</feature>
<dbReference type="AlphaFoldDB" id="A0A937FK72"/>
<keyword evidence="1" id="KW-1133">Transmembrane helix</keyword>
<reference evidence="3" key="1">
    <citation type="submission" date="2021-01" db="EMBL/GenBank/DDBJ databases">
        <title>Genome public.</title>
        <authorList>
            <person name="Liu C."/>
            <person name="Sun Q."/>
        </authorList>
    </citation>
    <scope>NUCLEOTIDE SEQUENCE</scope>
    <source>
        <strain evidence="3">YIM B02565</strain>
    </source>
</reference>
<dbReference type="InterPro" id="IPR016747">
    <property type="entry name" value="Phosphotransbutyrylase"/>
</dbReference>
<dbReference type="Pfam" id="PF04892">
    <property type="entry name" value="VanZ"/>
    <property type="match status" value="1"/>
</dbReference>
<dbReference type="EMBL" id="JAESWA010000030">
    <property type="protein sequence ID" value="MBL4934127.1"/>
    <property type="molecule type" value="Genomic_DNA"/>
</dbReference>
<evidence type="ECO:0000313" key="3">
    <source>
        <dbReference type="EMBL" id="MBL4934127.1"/>
    </source>
</evidence>
<protein>
    <submittedName>
        <fullName evidence="3">VanZ family protein</fullName>
    </submittedName>
</protein>
<dbReference type="PIRSF" id="PIRSF019083">
    <property type="entry name" value="UCP019083_VanZ"/>
    <property type="match status" value="1"/>
</dbReference>
<dbReference type="Proteomes" id="UP000623681">
    <property type="component" value="Unassembled WGS sequence"/>
</dbReference>
<feature type="transmembrane region" description="Helical" evidence="1">
    <location>
        <begin position="93"/>
        <end position="112"/>
    </location>
</feature>
<feature type="transmembrane region" description="Helical" evidence="1">
    <location>
        <begin position="7"/>
        <end position="26"/>
    </location>
</feature>
<proteinExistence type="predicted"/>
<keyword evidence="1" id="KW-0812">Transmembrane</keyword>
<feature type="domain" description="VanZ-like" evidence="2">
    <location>
        <begin position="10"/>
        <end position="139"/>
    </location>
</feature>
<dbReference type="RefSeq" id="WP_202769589.1">
    <property type="nucleotide sequence ID" value="NZ_JAESWA010000030.1"/>
</dbReference>
<organism evidence="3 4">
    <name type="scientific">Clostridium paridis</name>
    <dbReference type="NCBI Taxonomy" id="2803863"/>
    <lineage>
        <taxon>Bacteria</taxon>
        <taxon>Bacillati</taxon>
        <taxon>Bacillota</taxon>
        <taxon>Clostridia</taxon>
        <taxon>Eubacteriales</taxon>
        <taxon>Clostridiaceae</taxon>
        <taxon>Clostridium</taxon>
    </lineage>
</organism>
<feature type="transmembrane region" description="Helical" evidence="1">
    <location>
        <begin position="64"/>
        <end position="81"/>
    </location>
</feature>
<dbReference type="NCBIfam" id="NF037970">
    <property type="entry name" value="vanZ_1"/>
    <property type="match status" value="1"/>
</dbReference>
<evidence type="ECO:0000256" key="1">
    <source>
        <dbReference type="SAM" id="Phobius"/>
    </source>
</evidence>
<dbReference type="InterPro" id="IPR006976">
    <property type="entry name" value="VanZ-like"/>
</dbReference>
<sequence length="147" mass="17013">MKNNKRTLRWALLIIWMIIIFTFSQLPGNLSDEQSHAVIYIFKLLGLRLDSFFGDLANFAVRKASHFSEYFILFLLALNLTKTYFNKWKSRNIALLIVFLYACSDEFHQIFIPGRTAAIRDVLIDTCGGLLAYLISTLISRRRQASN</sequence>
<keyword evidence="1" id="KW-0472">Membrane</keyword>
<gene>
    <name evidence="3" type="ORF">JK634_20270</name>
</gene>
<evidence type="ECO:0000259" key="2">
    <source>
        <dbReference type="Pfam" id="PF04892"/>
    </source>
</evidence>
<accession>A0A937FK72</accession>